<gene>
    <name evidence="1" type="ORF">FYJ80_10765</name>
</gene>
<evidence type="ECO:0000313" key="1">
    <source>
        <dbReference type="EMBL" id="MSU07239.1"/>
    </source>
</evidence>
<accession>A0A7X2PE40</accession>
<sequence length="87" mass="9309">MKKEKVQVKICVGTACFVQGGSDLLLYNDFVDPAIIAECEIEGSSCLNACKADGAGAPYVEINGVIHSKVTQEKFCRLLTEAVKNNA</sequence>
<comment type="caution">
    <text evidence="1">The sequence shown here is derived from an EMBL/GenBank/DDBJ whole genome shotgun (WGS) entry which is preliminary data.</text>
</comment>
<dbReference type="SUPFAM" id="SSF52833">
    <property type="entry name" value="Thioredoxin-like"/>
    <property type="match status" value="1"/>
</dbReference>
<dbReference type="EMBL" id="VUNN01000032">
    <property type="protein sequence ID" value="MSU07239.1"/>
    <property type="molecule type" value="Genomic_DNA"/>
</dbReference>
<reference evidence="1 2" key="1">
    <citation type="submission" date="2019-08" db="EMBL/GenBank/DDBJ databases">
        <title>In-depth cultivation of the pig gut microbiome towards novel bacterial diversity and tailored functional studies.</title>
        <authorList>
            <person name="Wylensek D."/>
            <person name="Hitch T.C.A."/>
            <person name="Clavel T."/>
        </authorList>
    </citation>
    <scope>NUCLEOTIDE SEQUENCE [LARGE SCALE GENOMIC DNA]</scope>
    <source>
        <strain evidence="1 2">NM-380-WT-3C1</strain>
    </source>
</reference>
<dbReference type="Gene3D" id="3.40.30.10">
    <property type="entry name" value="Glutaredoxin"/>
    <property type="match status" value="1"/>
</dbReference>
<keyword evidence="2" id="KW-1185">Reference proteome</keyword>
<dbReference type="AlphaFoldDB" id="A0A7X2PE40"/>
<evidence type="ECO:0000313" key="2">
    <source>
        <dbReference type="Proteomes" id="UP000460549"/>
    </source>
</evidence>
<dbReference type="Proteomes" id="UP000460549">
    <property type="component" value="Unassembled WGS sequence"/>
</dbReference>
<dbReference type="InterPro" id="IPR036249">
    <property type="entry name" value="Thioredoxin-like_sf"/>
</dbReference>
<organism evidence="1 2">
    <name type="scientific">Bullifex porci</name>
    <dbReference type="NCBI Taxonomy" id="2606638"/>
    <lineage>
        <taxon>Bacteria</taxon>
        <taxon>Pseudomonadati</taxon>
        <taxon>Spirochaetota</taxon>
        <taxon>Spirochaetia</taxon>
        <taxon>Spirochaetales</taxon>
        <taxon>Spirochaetaceae</taxon>
        <taxon>Bullifex</taxon>
    </lineage>
</organism>
<name>A0A7X2PE40_9SPIO</name>
<protein>
    <submittedName>
        <fullName evidence="1">Uncharacterized protein</fullName>
    </submittedName>
</protein>
<dbReference type="RefSeq" id="WP_154426823.1">
    <property type="nucleotide sequence ID" value="NZ_JAQYGB010000070.1"/>
</dbReference>
<proteinExistence type="predicted"/>